<dbReference type="EMBL" id="KF118493">
    <property type="protein sequence ID" value="AIA85755.1"/>
    <property type="molecule type" value="Genomic_DNA"/>
</dbReference>
<feature type="non-terminal residue" evidence="1">
    <location>
        <position position="148"/>
    </location>
</feature>
<dbReference type="AlphaFoldDB" id="A0A060BY68"/>
<reference evidence="1" key="1">
    <citation type="journal article" date="2013" name="Environ. Microbiol.">
        <title>Seasonally variable intestinal metagenomes of the red palm weevil (Rhynchophorus ferrugineus).</title>
        <authorList>
            <person name="Jia S."/>
            <person name="Zhang X."/>
            <person name="Zhang G."/>
            <person name="Yin A."/>
            <person name="Zhang S."/>
            <person name="Li F."/>
            <person name="Wang L."/>
            <person name="Zhao D."/>
            <person name="Yun Q."/>
            <person name="Tala"/>
            <person name="Wang J."/>
            <person name="Sun G."/>
            <person name="Baabdullah M."/>
            <person name="Yu X."/>
            <person name="Hu S."/>
            <person name="Al-Mssallem I.S."/>
            <person name="Yu J."/>
        </authorList>
    </citation>
    <scope>NUCLEOTIDE SEQUENCE</scope>
</reference>
<name>A0A060BY68_9BACT</name>
<dbReference type="InterPro" id="IPR029044">
    <property type="entry name" value="Nucleotide-diphossugar_trans"/>
</dbReference>
<protein>
    <submittedName>
        <fullName evidence="1">CAZy families GT2 protein</fullName>
    </submittedName>
</protein>
<dbReference type="Gene3D" id="3.90.550.10">
    <property type="entry name" value="Spore Coat Polysaccharide Biosynthesis Protein SpsA, Chain A"/>
    <property type="match status" value="1"/>
</dbReference>
<dbReference type="SUPFAM" id="SSF53448">
    <property type="entry name" value="Nucleotide-diphospho-sugar transferases"/>
    <property type="match status" value="1"/>
</dbReference>
<evidence type="ECO:0000313" key="1">
    <source>
        <dbReference type="EMBL" id="AIA85755.1"/>
    </source>
</evidence>
<sequence length="148" mass="17057">LVGYFERHQPEADLIYGDCTFINQSDAVIEQYQSKVFDVCAAVSIEQTVLQPGTIWRRRVTEQIGLFDETLHYVMDFDYWIRAALAGLQLCYVPGTRSAFRLHQSSKTVRVKIGFWNDWKAILDKVYSEPDLSDQLLAAKEVAYRNVS</sequence>
<accession>A0A060BY68</accession>
<feature type="non-terminal residue" evidence="1">
    <location>
        <position position="1"/>
    </location>
</feature>
<organism evidence="1">
    <name type="scientific">uncultured Thermodesulfovibrio sp</name>
    <dbReference type="NCBI Taxonomy" id="239994"/>
    <lineage>
        <taxon>Bacteria</taxon>
        <taxon>Pseudomonadati</taxon>
        <taxon>Nitrospirota</taxon>
        <taxon>Thermodesulfovibrionia</taxon>
        <taxon>Thermodesulfovibrionales</taxon>
        <taxon>Thermodesulfovibrionaceae</taxon>
        <taxon>Thermodesulfovibrio</taxon>
        <taxon>environmental samples</taxon>
    </lineage>
</organism>
<proteinExistence type="predicted"/>